<dbReference type="Gene3D" id="3.40.50.150">
    <property type="entry name" value="Vaccinia Virus protein VP39"/>
    <property type="match status" value="1"/>
</dbReference>
<feature type="region of interest" description="Disordered" evidence="6">
    <location>
        <begin position="673"/>
        <end position="714"/>
    </location>
</feature>
<dbReference type="PANTHER" id="PTHR14663">
    <property type="entry name" value="METHYLTRANSFERASE NSUN7-RELATED"/>
    <property type="match status" value="1"/>
</dbReference>
<dbReference type="Gene3D" id="3.30.70.1170">
    <property type="entry name" value="Sun protein, domain 3"/>
    <property type="match status" value="1"/>
</dbReference>
<dbReference type="EMBL" id="JADGIZ020000002">
    <property type="protein sequence ID" value="KAL2919585.1"/>
    <property type="molecule type" value="Genomic_DNA"/>
</dbReference>
<evidence type="ECO:0000256" key="5">
    <source>
        <dbReference type="PROSITE-ProRule" id="PRU01023"/>
    </source>
</evidence>
<dbReference type="InterPro" id="IPR001678">
    <property type="entry name" value="MeTrfase_RsmB-F_NOP2_dom"/>
</dbReference>
<sequence length="800" mass="88920">MDPSTLSPLRAFHSESSIAPGPSASQPRPQVQFAAGTKAPHLPPPASLFGSKSEPTLSSSSPSPSQRKSHPLLDTLEDNTPHTYNEIMLAAETLENIVNEGTFVGSIRARFKLYAKQPDVEHAGREMSDRVLKLVYGTMKFLPYIDHILVKTQFLFLNNLGLVKVLLYDLMKYHFNYHHYPGVCYETPKNTKSDDLQYQSDTAELVKDLDTSLRSFQVKLGAAYARLRIEKRASGDTTREQMENILPLDVREKEIMAVEMPKTLKVNTLRSSTDEVARKLEGLGYRVMLKPLASIPREITQRYGADLIYLDEDFDDLFVIPPKFFAEIKAGPLVSEGLLVFQDKASVYGPKHLQALLPAGSQVIDARAGCGTKTAALSALVGKPGAIYAFENRTGRLDTLKSNIRLYGCENRNATVLTQDADVTIVENDFSISDVHDARFANVTAVIVEPPNSGTAIVDKLGFMLQEEEFPNDQYSLKDIYSLKHQQIATLKHAFKFPSVKVVMYVTRSTHTEENEQVVQETLDRYGVEWELSCVLPSIVVDHLNSYEMGTRPRVAERSKPAGNGIFIACFQRKQPERNESGDDGDKDECAEGVARRMSDLSISELDQRQQHADGSVARDSKTGKKKRKRSGRRGSKIRITAQIKLPRGMSESVERLSVPRFVQLEQKKKKLEQLERKHADRRAAGATGDAGADVDQGPHANANDELDMQGVGRNDTRGSVIRSGMRSSGFCSADLQFSDISIFGVSLSKFYGPRMEAMKRLQAEEAAGRWSYPVNSPRVWHRLVKAVADAFMIDSGAGA</sequence>
<accession>A0ABR4NJ88</accession>
<evidence type="ECO:0000259" key="7">
    <source>
        <dbReference type="PROSITE" id="PS51686"/>
    </source>
</evidence>
<dbReference type="InterPro" id="IPR029063">
    <property type="entry name" value="SAM-dependent_MTases_sf"/>
</dbReference>
<dbReference type="SUPFAM" id="SSF53335">
    <property type="entry name" value="S-adenosyl-L-methionine-dependent methyltransferases"/>
    <property type="match status" value="1"/>
</dbReference>
<dbReference type="InterPro" id="IPR042620">
    <property type="entry name" value="NSUN7"/>
</dbReference>
<dbReference type="PANTHER" id="PTHR14663:SF2">
    <property type="entry name" value="METHYLTRANSFERASE NSUN7-RELATED"/>
    <property type="match status" value="1"/>
</dbReference>
<evidence type="ECO:0000256" key="3">
    <source>
        <dbReference type="ARBA" id="ARBA00022691"/>
    </source>
</evidence>
<name>A0ABR4NJ88_9FUNG</name>
<gene>
    <name evidence="8" type="ORF">HK105_200497</name>
</gene>
<dbReference type="Proteomes" id="UP001527925">
    <property type="component" value="Unassembled WGS sequence"/>
</dbReference>
<evidence type="ECO:0000313" key="9">
    <source>
        <dbReference type="Proteomes" id="UP001527925"/>
    </source>
</evidence>
<protein>
    <recommendedName>
        <fullName evidence="7">SAM-dependent MTase RsmB/NOP-type domain-containing protein</fullName>
    </recommendedName>
</protein>
<dbReference type="InterPro" id="IPR049560">
    <property type="entry name" value="MeTrfase_RsmB-F_NOP2_cat"/>
</dbReference>
<comment type="similarity">
    <text evidence="5">Belongs to the class I-like SAM-binding methyltransferase superfamily. RsmB/NOP family.</text>
</comment>
<feature type="domain" description="SAM-dependent MTase RsmB/NOP-type" evidence="7">
    <location>
        <begin position="252"/>
        <end position="574"/>
    </location>
</feature>
<feature type="region of interest" description="Disordered" evidence="6">
    <location>
        <begin position="601"/>
        <end position="642"/>
    </location>
</feature>
<evidence type="ECO:0000313" key="8">
    <source>
        <dbReference type="EMBL" id="KAL2919585.1"/>
    </source>
</evidence>
<keyword evidence="3 5" id="KW-0949">S-adenosyl-L-methionine</keyword>
<evidence type="ECO:0000256" key="2">
    <source>
        <dbReference type="ARBA" id="ARBA00022679"/>
    </source>
</evidence>
<proteinExistence type="inferred from homology"/>
<feature type="region of interest" description="Disordered" evidence="6">
    <location>
        <begin position="1"/>
        <end position="77"/>
    </location>
</feature>
<keyword evidence="1 5" id="KW-0489">Methyltransferase</keyword>
<feature type="compositionally biased region" description="Low complexity" evidence="6">
    <location>
        <begin position="685"/>
        <end position="694"/>
    </location>
</feature>
<comment type="caution">
    <text evidence="5">Lacks conserved residue(s) required for the propagation of feature annotation.</text>
</comment>
<evidence type="ECO:0000256" key="1">
    <source>
        <dbReference type="ARBA" id="ARBA00022603"/>
    </source>
</evidence>
<feature type="binding site" evidence="5">
    <location>
        <position position="391"/>
    </location>
    <ligand>
        <name>S-adenosyl-L-methionine</name>
        <dbReference type="ChEBI" id="CHEBI:59789"/>
    </ligand>
</feature>
<evidence type="ECO:0000256" key="6">
    <source>
        <dbReference type="SAM" id="MobiDB-lite"/>
    </source>
</evidence>
<keyword evidence="2 5" id="KW-0808">Transferase</keyword>
<feature type="compositionally biased region" description="Basic and acidic residues" evidence="6">
    <location>
        <begin position="673"/>
        <end position="684"/>
    </location>
</feature>
<feature type="compositionally biased region" description="Basic residues" evidence="6">
    <location>
        <begin position="624"/>
        <end position="637"/>
    </location>
</feature>
<comment type="caution">
    <text evidence="8">The sequence shown here is derived from an EMBL/GenBank/DDBJ whole genome shotgun (WGS) entry which is preliminary data.</text>
</comment>
<reference evidence="8 9" key="1">
    <citation type="submission" date="2023-09" db="EMBL/GenBank/DDBJ databases">
        <title>Pangenome analysis of Batrachochytrium dendrobatidis and related Chytrids.</title>
        <authorList>
            <person name="Yacoub M.N."/>
            <person name="Stajich J.E."/>
            <person name="James T.Y."/>
        </authorList>
    </citation>
    <scope>NUCLEOTIDE SEQUENCE [LARGE SCALE GENOMIC DNA]</scope>
    <source>
        <strain evidence="8 9">JEL0888</strain>
    </source>
</reference>
<evidence type="ECO:0000256" key="4">
    <source>
        <dbReference type="ARBA" id="ARBA00022884"/>
    </source>
</evidence>
<dbReference type="PROSITE" id="PS51686">
    <property type="entry name" value="SAM_MT_RSMB_NOP"/>
    <property type="match status" value="1"/>
</dbReference>
<feature type="binding site" evidence="5">
    <location>
        <position position="420"/>
    </location>
    <ligand>
        <name>S-adenosyl-L-methionine</name>
        <dbReference type="ChEBI" id="CHEBI:59789"/>
    </ligand>
</feature>
<feature type="compositionally biased region" description="Low complexity" evidence="6">
    <location>
        <begin position="51"/>
        <end position="66"/>
    </location>
</feature>
<keyword evidence="9" id="KW-1185">Reference proteome</keyword>
<dbReference type="Pfam" id="PF01189">
    <property type="entry name" value="Methyltr_RsmB-F"/>
    <property type="match status" value="1"/>
</dbReference>
<organism evidence="8 9">
    <name type="scientific">Polyrhizophydium stewartii</name>
    <dbReference type="NCBI Taxonomy" id="2732419"/>
    <lineage>
        <taxon>Eukaryota</taxon>
        <taxon>Fungi</taxon>
        <taxon>Fungi incertae sedis</taxon>
        <taxon>Chytridiomycota</taxon>
        <taxon>Chytridiomycota incertae sedis</taxon>
        <taxon>Chytridiomycetes</taxon>
        <taxon>Rhizophydiales</taxon>
        <taxon>Rhizophydiales incertae sedis</taxon>
        <taxon>Polyrhizophydium</taxon>
    </lineage>
</organism>
<keyword evidence="4 5" id="KW-0694">RNA-binding</keyword>
<feature type="compositionally biased region" description="Basic and acidic residues" evidence="6">
    <location>
        <begin position="606"/>
        <end position="623"/>
    </location>
</feature>